<keyword evidence="9 12" id="KW-1133">Transmembrane helix</keyword>
<dbReference type="InterPro" id="IPR003660">
    <property type="entry name" value="HAMP_dom"/>
</dbReference>
<evidence type="ECO:0000259" key="13">
    <source>
        <dbReference type="PROSITE" id="PS50885"/>
    </source>
</evidence>
<dbReference type="PROSITE" id="PS50885">
    <property type="entry name" value="HAMP"/>
    <property type="match status" value="1"/>
</dbReference>
<keyword evidence="11 12" id="KW-0472">Membrane</keyword>
<evidence type="ECO:0000256" key="7">
    <source>
        <dbReference type="ARBA" id="ARBA00022777"/>
    </source>
</evidence>
<dbReference type="PANTHER" id="PTHR34220:SF11">
    <property type="entry name" value="SENSOR PROTEIN KINASE HPTS"/>
    <property type="match status" value="1"/>
</dbReference>
<dbReference type="SUPFAM" id="SSF55874">
    <property type="entry name" value="ATPase domain of HSP90 chaperone/DNA topoisomerase II/histidine kinase"/>
    <property type="match status" value="1"/>
</dbReference>
<evidence type="ECO:0000256" key="5">
    <source>
        <dbReference type="ARBA" id="ARBA00022692"/>
    </source>
</evidence>
<evidence type="ECO:0000256" key="11">
    <source>
        <dbReference type="ARBA" id="ARBA00023136"/>
    </source>
</evidence>
<protein>
    <submittedName>
        <fullName evidence="14">Histidine kinase</fullName>
    </submittedName>
</protein>
<keyword evidence="8" id="KW-0067">ATP-binding</keyword>
<reference evidence="14 15" key="1">
    <citation type="journal article" date="2022" name="Genome Biol. Evol.">
        <title>Host diet, physiology and behaviors set the stage for Lachnospiraceae cladogenesis.</title>
        <authorList>
            <person name="Vera-Ponce De Leon A."/>
            <person name="Schneider M."/>
            <person name="Jahnes B.C."/>
            <person name="Sadowski V."/>
            <person name="Camuy-Velez L.A."/>
            <person name="Duan J."/>
            <person name="Sabree Z.L."/>
        </authorList>
    </citation>
    <scope>NUCLEOTIDE SEQUENCE [LARGE SCALE GENOMIC DNA]</scope>
    <source>
        <strain evidence="14 15">PAL227</strain>
    </source>
</reference>
<dbReference type="InterPro" id="IPR010559">
    <property type="entry name" value="Sig_transdc_His_kin_internal"/>
</dbReference>
<evidence type="ECO:0000256" key="4">
    <source>
        <dbReference type="ARBA" id="ARBA00022679"/>
    </source>
</evidence>
<feature type="domain" description="HAMP" evidence="13">
    <location>
        <begin position="323"/>
        <end position="377"/>
    </location>
</feature>
<dbReference type="Gene3D" id="3.30.450.20">
    <property type="entry name" value="PAS domain"/>
    <property type="match status" value="2"/>
</dbReference>
<dbReference type="InterPro" id="IPR036890">
    <property type="entry name" value="HATPase_C_sf"/>
</dbReference>
<keyword evidence="2" id="KW-1003">Cell membrane</keyword>
<keyword evidence="7 14" id="KW-0418">Kinase</keyword>
<evidence type="ECO:0000256" key="8">
    <source>
        <dbReference type="ARBA" id="ARBA00022840"/>
    </source>
</evidence>
<evidence type="ECO:0000313" key="15">
    <source>
        <dbReference type="Proteomes" id="UP001523565"/>
    </source>
</evidence>
<name>A0ABT1ELT1_9FIRM</name>
<dbReference type="InterPro" id="IPR050640">
    <property type="entry name" value="Bact_2-comp_sensor_kinase"/>
</dbReference>
<feature type="transmembrane region" description="Helical" evidence="12">
    <location>
        <begin position="12"/>
        <end position="34"/>
    </location>
</feature>
<keyword evidence="15" id="KW-1185">Reference proteome</keyword>
<evidence type="ECO:0000256" key="12">
    <source>
        <dbReference type="SAM" id="Phobius"/>
    </source>
</evidence>
<dbReference type="Pfam" id="PF00672">
    <property type="entry name" value="HAMP"/>
    <property type="match status" value="1"/>
</dbReference>
<evidence type="ECO:0000256" key="9">
    <source>
        <dbReference type="ARBA" id="ARBA00022989"/>
    </source>
</evidence>
<dbReference type="EMBL" id="JAMZFV010000034">
    <property type="protein sequence ID" value="MCP1111439.1"/>
    <property type="molecule type" value="Genomic_DNA"/>
</dbReference>
<accession>A0ABT1ELT1</accession>
<gene>
    <name evidence="14" type="ORF">NK118_14390</name>
</gene>
<feature type="transmembrane region" description="Helical" evidence="12">
    <location>
        <begin position="299"/>
        <end position="321"/>
    </location>
</feature>
<comment type="caution">
    <text evidence="14">The sequence shown here is derived from an EMBL/GenBank/DDBJ whole genome shotgun (WGS) entry which is preliminary data.</text>
</comment>
<dbReference type="CDD" id="cd06225">
    <property type="entry name" value="HAMP"/>
    <property type="match status" value="1"/>
</dbReference>
<dbReference type="SMART" id="SM00304">
    <property type="entry name" value="HAMP"/>
    <property type="match status" value="1"/>
</dbReference>
<evidence type="ECO:0000256" key="1">
    <source>
        <dbReference type="ARBA" id="ARBA00004651"/>
    </source>
</evidence>
<dbReference type="Gene3D" id="6.10.340.10">
    <property type="match status" value="1"/>
</dbReference>
<keyword evidence="5 12" id="KW-0812">Transmembrane</keyword>
<dbReference type="PANTHER" id="PTHR34220">
    <property type="entry name" value="SENSOR HISTIDINE KINASE YPDA"/>
    <property type="match status" value="1"/>
</dbReference>
<keyword evidence="3" id="KW-0597">Phosphoprotein</keyword>
<dbReference type="Pfam" id="PF06580">
    <property type="entry name" value="His_kinase"/>
    <property type="match status" value="1"/>
</dbReference>
<dbReference type="SUPFAM" id="SSF158472">
    <property type="entry name" value="HAMP domain-like"/>
    <property type="match status" value="1"/>
</dbReference>
<evidence type="ECO:0000256" key="6">
    <source>
        <dbReference type="ARBA" id="ARBA00022741"/>
    </source>
</evidence>
<organism evidence="14 15">
    <name type="scientific">Ohessyouella blattaphilus</name>
    <dbReference type="NCBI Taxonomy" id="2949333"/>
    <lineage>
        <taxon>Bacteria</taxon>
        <taxon>Bacillati</taxon>
        <taxon>Bacillota</taxon>
        <taxon>Clostridia</taxon>
        <taxon>Lachnospirales</taxon>
        <taxon>Lachnospiraceae</taxon>
        <taxon>Ohessyouella</taxon>
    </lineage>
</organism>
<proteinExistence type="predicted"/>
<evidence type="ECO:0000256" key="2">
    <source>
        <dbReference type="ARBA" id="ARBA00022475"/>
    </source>
</evidence>
<keyword evidence="6" id="KW-0547">Nucleotide-binding</keyword>
<sequence length="593" mass="69111">MKYRKTFRARLLILFLGGTLIPLLLLTAVLMVYFNNRLENQSEQMVRNTLVSMQENISNYTEELREFSISLIGYTEVMDFYQYVSSEEYYTIPDDYEYFLKHYNYRKVIQKLLIFSDSNIMGVGFAPMNDIDNAYHMAYKNVNIDVSNTYAYRETPWFQKAIEANGNFIYISQNRGETISKESNEEITFSVIRLAKNISNQQPLGVIRVEASSPRLEEIFKEMDTGANSCLMLIDEHGETIYTTNSKFNQLATRISDNVEVIETEDDRLRVYTEEIPATGWQLAYLSSGRDIRQQSQPIFFLGVSLSILTIIISGIIYAINSYRITGPVNRMIERMKAAEKGDLTTLLQVPENANDEVAVISRNFNRMVQKLDTHINNEYRAVLSQKNAEYMALQMQINPHFLYNTLNGFITMNRMGEREKLEQSILHLTDLFRYTCRNQDACCLQDEIYFLEDYLALQKMRFEERMQYQIEFDDTFRNFIIPRLLIQPLVENAIIHGMEPNAKQTTIRIVIGASSRNGKAYLCIRVTDDGVGFDKERYQESKKVGVKNIEERLSYFYKDAFFEIDTQREHFTTSTIWICLEEEGGTHEDIVS</sequence>
<dbReference type="RefSeq" id="WP_262070301.1">
    <property type="nucleotide sequence ID" value="NZ_JAMXOC010000034.1"/>
</dbReference>
<dbReference type="Proteomes" id="UP001523565">
    <property type="component" value="Unassembled WGS sequence"/>
</dbReference>
<keyword evidence="10" id="KW-0902">Two-component regulatory system</keyword>
<evidence type="ECO:0000313" key="14">
    <source>
        <dbReference type="EMBL" id="MCP1111439.1"/>
    </source>
</evidence>
<comment type="subcellular location">
    <subcellularLocation>
        <location evidence="1">Cell membrane</location>
        <topology evidence="1">Multi-pass membrane protein</topology>
    </subcellularLocation>
</comment>
<keyword evidence="4" id="KW-0808">Transferase</keyword>
<evidence type="ECO:0000256" key="3">
    <source>
        <dbReference type="ARBA" id="ARBA00022553"/>
    </source>
</evidence>
<dbReference type="GO" id="GO:0016301">
    <property type="term" value="F:kinase activity"/>
    <property type="evidence" value="ECO:0007669"/>
    <property type="project" value="UniProtKB-KW"/>
</dbReference>
<evidence type="ECO:0000256" key="10">
    <source>
        <dbReference type="ARBA" id="ARBA00023012"/>
    </source>
</evidence>
<dbReference type="Gene3D" id="3.30.565.10">
    <property type="entry name" value="Histidine kinase-like ATPase, C-terminal domain"/>
    <property type="match status" value="1"/>
</dbReference>